<dbReference type="EMBL" id="KZ305030">
    <property type="protein sequence ID" value="PIA50419.1"/>
    <property type="molecule type" value="Genomic_DNA"/>
</dbReference>
<dbReference type="STRING" id="218851.A0A2G5E3U0"/>
<dbReference type="GO" id="GO:0016747">
    <property type="term" value="F:acyltransferase activity, transferring groups other than amino-acyl groups"/>
    <property type="evidence" value="ECO:0007669"/>
    <property type="project" value="TreeGrafter"/>
</dbReference>
<proteinExistence type="inferred from homology"/>
<reference evidence="2 3" key="1">
    <citation type="submission" date="2017-09" db="EMBL/GenBank/DDBJ databases">
        <title>WGS assembly of Aquilegia coerulea Goldsmith.</title>
        <authorList>
            <person name="Hodges S."/>
            <person name="Kramer E."/>
            <person name="Nordborg M."/>
            <person name="Tomkins J."/>
            <person name="Borevitz J."/>
            <person name="Derieg N."/>
            <person name="Yan J."/>
            <person name="Mihaltcheva S."/>
            <person name="Hayes R.D."/>
            <person name="Rokhsar D."/>
        </authorList>
    </citation>
    <scope>NUCLEOTIDE SEQUENCE [LARGE SCALE GENOMIC DNA]</scope>
    <source>
        <strain evidence="3">cv. Goldsmith</strain>
    </source>
</reference>
<name>A0A2G5E3U0_AQUCA</name>
<dbReference type="OrthoDB" id="647894at2759"/>
<dbReference type="Pfam" id="PF02458">
    <property type="entry name" value="Transferase"/>
    <property type="match status" value="1"/>
</dbReference>
<gene>
    <name evidence="2" type="ORF">AQUCO_01300867v1</name>
</gene>
<sequence>MVTPKIISEFTRKTTVRATNTSIKPYTHAFSNFDLLSGRAPVTVFYAYAKPRVGDYSSMLSIIKTSLSKTLNHYFQFAGRIVSNPITNLPEILCHNQGVELIEVYAGIDLASLDFYDLKQSLDNLFVPLSDEAPLQVQVTSFTCGGFLLSWCIDHIAADATANNMFLVSWAQVARNEPISNYPDHQKLIFQPRSPSSYSPLLDQTFIKCTEEMFLNPPNTYDVSVKRLYFVEASDVVKLQELANKNGDQRTKLEAFSAYIWKLAATTLVESDTHCNMGWLVDGRARMMSKDVQNLVGNFVSMAVGKTSVEKLTQDSISEIANVAHEAISKVSNKQHFLELNDWIECHKPGMFLAKVLLGISGPAVIVTSARYFALDDMDIGFGPPVIGTVYSTIPRLGAAYVNPQPSPKGDGSLVVFAMLWPKLAEALEIDPNHVFKTITATQFPSKNLAKM</sequence>
<dbReference type="Proteomes" id="UP000230069">
    <property type="component" value="Unassembled WGS sequence"/>
</dbReference>
<keyword evidence="3" id="KW-1185">Reference proteome</keyword>
<evidence type="ECO:0000256" key="1">
    <source>
        <dbReference type="ARBA" id="ARBA00009861"/>
    </source>
</evidence>
<accession>A0A2G5E3U0</accession>
<dbReference type="InterPro" id="IPR023213">
    <property type="entry name" value="CAT-like_dom_sf"/>
</dbReference>
<dbReference type="InParanoid" id="A0A2G5E3U0"/>
<dbReference type="Gene3D" id="3.30.559.10">
    <property type="entry name" value="Chloramphenicol acetyltransferase-like domain"/>
    <property type="match status" value="2"/>
</dbReference>
<dbReference type="PANTHER" id="PTHR31642">
    <property type="entry name" value="TRICHOTHECENE 3-O-ACETYLTRANSFERASE"/>
    <property type="match status" value="1"/>
</dbReference>
<comment type="similarity">
    <text evidence="1">Belongs to the plant acyltransferase family.</text>
</comment>
<dbReference type="InterPro" id="IPR050317">
    <property type="entry name" value="Plant_Fungal_Acyltransferase"/>
</dbReference>
<protein>
    <submittedName>
        <fullName evidence="2">Uncharacterized protein</fullName>
    </submittedName>
</protein>
<organism evidence="2 3">
    <name type="scientific">Aquilegia coerulea</name>
    <name type="common">Rocky mountain columbine</name>
    <dbReference type="NCBI Taxonomy" id="218851"/>
    <lineage>
        <taxon>Eukaryota</taxon>
        <taxon>Viridiplantae</taxon>
        <taxon>Streptophyta</taxon>
        <taxon>Embryophyta</taxon>
        <taxon>Tracheophyta</taxon>
        <taxon>Spermatophyta</taxon>
        <taxon>Magnoliopsida</taxon>
        <taxon>Ranunculales</taxon>
        <taxon>Ranunculaceae</taxon>
        <taxon>Thalictroideae</taxon>
        <taxon>Aquilegia</taxon>
    </lineage>
</organism>
<dbReference type="PANTHER" id="PTHR31642:SF160">
    <property type="entry name" value="HXXXD-TYPE ACYL-TRANSFERASE FAMILY PROTEIN"/>
    <property type="match status" value="1"/>
</dbReference>
<dbReference type="AlphaFoldDB" id="A0A2G5E3U0"/>
<evidence type="ECO:0000313" key="2">
    <source>
        <dbReference type="EMBL" id="PIA50419.1"/>
    </source>
</evidence>
<evidence type="ECO:0000313" key="3">
    <source>
        <dbReference type="Proteomes" id="UP000230069"/>
    </source>
</evidence>